<protein>
    <submittedName>
        <fullName evidence="2">Uncharacterized protein</fullName>
    </submittedName>
</protein>
<dbReference type="Proteomes" id="UP000724148">
    <property type="component" value="Unassembled WGS sequence"/>
</dbReference>
<feature type="transmembrane region" description="Helical" evidence="1">
    <location>
        <begin position="20"/>
        <end position="44"/>
    </location>
</feature>
<keyword evidence="1" id="KW-0472">Membrane</keyword>
<sequence>MTHTRETKNQSLTDRIMRQVYFYWFMKRMAPAIVLQLGAFALLLTGIHEYVSIRFVAANATAAVSGGMGAMVSYVLSAVAKTGFIPQLLFGASVLLGILVLRDLRRALRYLLRREVKNFAALERFSS</sequence>
<evidence type="ECO:0000256" key="1">
    <source>
        <dbReference type="SAM" id="Phobius"/>
    </source>
</evidence>
<organism evidence="2 3">
    <name type="scientific">Candidatus Sungiibacteriota bacterium</name>
    <dbReference type="NCBI Taxonomy" id="2750080"/>
    <lineage>
        <taxon>Bacteria</taxon>
        <taxon>Candidatus Sungiibacteriota</taxon>
    </lineage>
</organism>
<dbReference type="AlphaFoldDB" id="A0A931SAX7"/>
<evidence type="ECO:0000313" key="3">
    <source>
        <dbReference type="Proteomes" id="UP000724148"/>
    </source>
</evidence>
<keyword evidence="1" id="KW-1133">Transmembrane helix</keyword>
<comment type="caution">
    <text evidence="2">The sequence shown here is derived from an EMBL/GenBank/DDBJ whole genome shotgun (WGS) entry which is preliminary data.</text>
</comment>
<gene>
    <name evidence="2" type="ORF">HYT40_00510</name>
</gene>
<name>A0A931SAX7_9BACT</name>
<reference evidence="2" key="1">
    <citation type="submission" date="2020-07" db="EMBL/GenBank/DDBJ databases">
        <title>Huge and variable diversity of episymbiotic CPR bacteria and DPANN archaea in groundwater ecosystems.</title>
        <authorList>
            <person name="He C.Y."/>
            <person name="Keren R."/>
            <person name="Whittaker M."/>
            <person name="Farag I.F."/>
            <person name="Doudna J."/>
            <person name="Cate J.H.D."/>
            <person name="Banfield J.F."/>
        </authorList>
    </citation>
    <scope>NUCLEOTIDE SEQUENCE</scope>
    <source>
        <strain evidence="2">NC_groundwater_193_Ag_S-0.1um_51_7</strain>
    </source>
</reference>
<accession>A0A931SAX7</accession>
<feature type="transmembrane region" description="Helical" evidence="1">
    <location>
        <begin position="84"/>
        <end position="104"/>
    </location>
</feature>
<dbReference type="EMBL" id="JACOZA010000007">
    <property type="protein sequence ID" value="MBI2096630.1"/>
    <property type="molecule type" value="Genomic_DNA"/>
</dbReference>
<proteinExistence type="predicted"/>
<evidence type="ECO:0000313" key="2">
    <source>
        <dbReference type="EMBL" id="MBI2096630.1"/>
    </source>
</evidence>
<keyword evidence="1" id="KW-0812">Transmembrane</keyword>
<feature type="transmembrane region" description="Helical" evidence="1">
    <location>
        <begin position="56"/>
        <end position="78"/>
    </location>
</feature>